<dbReference type="AlphaFoldDB" id="A0A2U3KKT4"/>
<feature type="transmembrane region" description="Helical" evidence="3">
    <location>
        <begin position="512"/>
        <end position="535"/>
    </location>
</feature>
<feature type="coiled-coil region" evidence="1">
    <location>
        <begin position="270"/>
        <end position="318"/>
    </location>
</feature>
<feature type="transmembrane region" description="Helical" evidence="3">
    <location>
        <begin position="452"/>
        <end position="471"/>
    </location>
</feature>
<feature type="transmembrane region" description="Helical" evidence="3">
    <location>
        <begin position="31"/>
        <end position="51"/>
    </location>
</feature>
<dbReference type="Proteomes" id="UP000238701">
    <property type="component" value="Unassembled WGS sequence"/>
</dbReference>
<feature type="coiled-coil region" evidence="1">
    <location>
        <begin position="165"/>
        <end position="242"/>
    </location>
</feature>
<reference evidence="5" key="1">
    <citation type="submission" date="2018-02" db="EMBL/GenBank/DDBJ databases">
        <authorList>
            <person name="Hausmann B."/>
        </authorList>
    </citation>
    <scope>NUCLEOTIDE SEQUENCE [LARGE SCALE GENOMIC DNA]</scope>
    <source>
        <strain evidence="5">Peat soil MAG SbA1</strain>
    </source>
</reference>
<dbReference type="GO" id="GO:0005886">
    <property type="term" value="C:plasma membrane"/>
    <property type="evidence" value="ECO:0007669"/>
    <property type="project" value="TreeGrafter"/>
</dbReference>
<dbReference type="PANTHER" id="PTHR32309:SF13">
    <property type="entry name" value="FERRIC ENTEROBACTIN TRANSPORT PROTEIN FEPE"/>
    <property type="match status" value="1"/>
</dbReference>
<keyword evidence="1" id="KW-0175">Coiled coil</keyword>
<keyword evidence="3" id="KW-0472">Membrane</keyword>
<dbReference type="PANTHER" id="PTHR32309">
    <property type="entry name" value="TYROSINE-PROTEIN KINASE"/>
    <property type="match status" value="1"/>
</dbReference>
<sequence>MVDDMVDNLDNKESQGLDIQHYLGVVRRRHLHFLIPLFIGWAVVWTASWILPPRYESSTMILVSQPTMPKDYVTPNVNDDLQERMQSITQQILSRTRLLHIIDQLNLYSGQRSPDQKVEHMRKDIDIELVRDNRNQITAFNVSYASRDPVVAQKVTSELTNLFINENLEARQQESEGTTKFLEAQLETARKILADQEEKIRQFKAQHVGEMPGQLASNLQILSGLQSQLQNDEDALNAARQQHVYLQTLVDQYRAMQGSAKTADGTTVGLPAIDEELDKLKAQLADLSSRYTERHPDVRKLKEQIAKTEKMRDQLLASMKEKGPDNTNDSADSANAGVGTDPAKASMLAQAQSQLRSNQVEITNREHSIASLKARVDEYQARLNQEPIREQQLSDLTRGYDQSKANYDDLLKKKNESAMATSMELLQQGERFTIMDPPSLPQKPEFPNRLKFCGIGLGIGLALGVVVAGAFEMMDDRVYNETALKKLLPPNILVEIPAIVSTSDERKYKRQMWLGLVTAGVVFATILAGSAFSYLRG</sequence>
<proteinExistence type="predicted"/>
<protein>
    <recommendedName>
        <fullName evidence="6">Lipopolysaccharide biosynthesis</fullName>
    </recommendedName>
</protein>
<keyword evidence="3" id="KW-1133">Transmembrane helix</keyword>
<keyword evidence="3" id="KW-0812">Transmembrane</keyword>
<accession>A0A2U3KKT4</accession>
<evidence type="ECO:0000313" key="5">
    <source>
        <dbReference type="Proteomes" id="UP000238701"/>
    </source>
</evidence>
<dbReference type="GO" id="GO:0004713">
    <property type="term" value="F:protein tyrosine kinase activity"/>
    <property type="evidence" value="ECO:0007669"/>
    <property type="project" value="TreeGrafter"/>
</dbReference>
<feature type="region of interest" description="Disordered" evidence="2">
    <location>
        <begin position="320"/>
        <end position="342"/>
    </location>
</feature>
<evidence type="ECO:0000313" key="4">
    <source>
        <dbReference type="EMBL" id="SPF40160.1"/>
    </source>
</evidence>
<dbReference type="EMBL" id="OMOD01000122">
    <property type="protein sequence ID" value="SPF40160.1"/>
    <property type="molecule type" value="Genomic_DNA"/>
</dbReference>
<gene>
    <name evidence="4" type="ORF">SBA1_30011</name>
</gene>
<evidence type="ECO:0000256" key="1">
    <source>
        <dbReference type="SAM" id="Coils"/>
    </source>
</evidence>
<dbReference type="OrthoDB" id="9795292at2"/>
<dbReference type="InterPro" id="IPR050445">
    <property type="entry name" value="Bact_polysacc_biosynth/exp"/>
</dbReference>
<organism evidence="4 5">
    <name type="scientific">Candidatus Sulfotelmatobacter kueseliae</name>
    <dbReference type="NCBI Taxonomy" id="2042962"/>
    <lineage>
        <taxon>Bacteria</taxon>
        <taxon>Pseudomonadati</taxon>
        <taxon>Acidobacteriota</taxon>
        <taxon>Terriglobia</taxon>
        <taxon>Terriglobales</taxon>
        <taxon>Candidatus Korobacteraceae</taxon>
        <taxon>Candidatus Sulfotelmatobacter</taxon>
    </lineage>
</organism>
<evidence type="ECO:0000256" key="2">
    <source>
        <dbReference type="SAM" id="MobiDB-lite"/>
    </source>
</evidence>
<evidence type="ECO:0000256" key="3">
    <source>
        <dbReference type="SAM" id="Phobius"/>
    </source>
</evidence>
<evidence type="ECO:0008006" key="6">
    <source>
        <dbReference type="Google" id="ProtNLM"/>
    </source>
</evidence>
<name>A0A2U3KKT4_9BACT</name>